<accession>A0A0A7CNK4</accession>
<evidence type="ECO:0000313" key="4">
    <source>
        <dbReference type="Proteomes" id="UP000243579"/>
    </source>
</evidence>
<evidence type="ECO:0000313" key="3">
    <source>
        <dbReference type="EMBL" id="OQR91357.1"/>
    </source>
</evidence>
<dbReference type="Gene3D" id="3.80.10.10">
    <property type="entry name" value="Ribonuclease Inhibitor"/>
    <property type="match status" value="1"/>
</dbReference>
<dbReference type="EMBL" id="JNBR01000539">
    <property type="protein sequence ID" value="OQR91357.1"/>
    <property type="molecule type" value="Genomic_DNA"/>
</dbReference>
<gene>
    <name evidence="3" type="ORF">ACHHYP_04750</name>
</gene>
<dbReference type="STRING" id="1202772.A0A0A7CNK4"/>
<organism evidence="2">
    <name type="scientific">Achlya hypogyna</name>
    <name type="common">Oomycete</name>
    <name type="synonym">Protoachlya hypogyna</name>
    <dbReference type="NCBI Taxonomy" id="1202772"/>
    <lineage>
        <taxon>Eukaryota</taxon>
        <taxon>Sar</taxon>
        <taxon>Stramenopiles</taxon>
        <taxon>Oomycota</taxon>
        <taxon>Saprolegniomycetes</taxon>
        <taxon>Saprolegniales</taxon>
        <taxon>Achlyaceae</taxon>
        <taxon>Achlya</taxon>
    </lineage>
</organism>
<dbReference type="InterPro" id="IPR032675">
    <property type="entry name" value="LRR_dom_sf"/>
</dbReference>
<name>A0A0A7CNK4_ACHHY</name>
<reference evidence="2 4" key="1">
    <citation type="journal article" date="2014" name="Genome Biol. Evol.">
        <title>The secreted proteins of Achlya hypogyna and Thraustotheca clavata identify the ancestral oomycete secretome and reveal gene acquisitions by horizontal gene transfer.</title>
        <authorList>
            <person name="Misner I."/>
            <person name="Blouin N."/>
            <person name="Leonard G."/>
            <person name="Richards T.A."/>
            <person name="Lane C.E."/>
        </authorList>
    </citation>
    <scope>NUCLEOTIDE SEQUENCE</scope>
    <source>
        <strain evidence="2 4">ATCC 48635</strain>
    </source>
</reference>
<protein>
    <submittedName>
        <fullName evidence="2">Secreted protein</fullName>
    </submittedName>
</protein>
<proteinExistence type="predicted"/>
<sequence length="398" mass="44387">MLSRGKVEAIALLLASLLALLRSVKRSRRPLPFRGCPPEVLETIALYIPCPVACQQFLLAFPPSALTHSLQCLLQLLDPAHQNMAVRWPAIFVNQKDRTTEVLRWIAGARKAHRQLALAPSTKSIFTTTFLPSCLHGFNWSAEVYDFSTIDERAHTPDAIAFAHETPDAIKTLTLNLPDTDVRGLVDVLPTLSMLTHLSLQGHVEDMHTIPLFQALCWLPHLQSLHLNHAHLDDALVPKVARVVRCCTELEDLDVSSNQLTASGIIKLLRSLHTSPKLTAVNLTQNPYVLKDLVPAAPAVARLAGFLKTISLRVDRDDMTDAFPFLRALQGASRDRIVVMMVGSGTLSAELAREYHQLKQDLRRAHEPHKRRCQLYLFGRDPWPKRDLIAQHAGCAMS</sequence>
<dbReference type="EMBL" id="KM038518">
    <property type="protein sequence ID" value="AIG55979.1"/>
    <property type="molecule type" value="Genomic_DNA"/>
</dbReference>
<evidence type="ECO:0000256" key="1">
    <source>
        <dbReference type="SAM" id="SignalP"/>
    </source>
</evidence>
<feature type="signal peptide" evidence="1">
    <location>
        <begin position="1"/>
        <end position="23"/>
    </location>
</feature>
<dbReference type="AlphaFoldDB" id="A0A0A7CNK4"/>
<dbReference type="SUPFAM" id="SSF52047">
    <property type="entry name" value="RNI-like"/>
    <property type="match status" value="1"/>
</dbReference>
<feature type="chain" id="PRO_5002027424" evidence="1">
    <location>
        <begin position="24"/>
        <end position="398"/>
    </location>
</feature>
<keyword evidence="4" id="KW-1185">Reference proteome</keyword>
<dbReference type="Proteomes" id="UP000243579">
    <property type="component" value="Unassembled WGS sequence"/>
</dbReference>
<dbReference type="OrthoDB" id="120976at2759"/>
<evidence type="ECO:0000313" key="2">
    <source>
        <dbReference type="EMBL" id="AIG55979.1"/>
    </source>
</evidence>
<keyword evidence="1" id="KW-0732">Signal</keyword>